<dbReference type="OMA" id="NYWRRLN"/>
<gene>
    <name evidence="1" type="primary">CUNHXorf58</name>
</gene>
<reference evidence="1" key="3">
    <citation type="submission" date="2025-09" db="UniProtKB">
        <authorList>
            <consortium name="Ensembl"/>
        </authorList>
    </citation>
    <scope>IDENTIFICATION</scope>
</reference>
<dbReference type="Ensembl" id="ENSVURT00010016243.1">
    <property type="protein sequence ID" value="ENSVURP00010014265.1"/>
    <property type="gene ID" value="ENSVURG00010010951.1"/>
</dbReference>
<protein>
    <submittedName>
        <fullName evidence="1">Uncharacterized protein</fullName>
    </submittedName>
</protein>
<reference evidence="1" key="2">
    <citation type="submission" date="2025-08" db="UniProtKB">
        <authorList>
            <consortium name="Ensembl"/>
        </authorList>
    </citation>
    <scope>IDENTIFICATION</scope>
</reference>
<dbReference type="PANTHER" id="PTHR33504">
    <property type="entry name" value="NADH DEHYDROGENASE (UBIQUINONE) 1 BETA SUBCOMPLEX, 4"/>
    <property type="match status" value="1"/>
</dbReference>
<dbReference type="AlphaFoldDB" id="A0A4X2KY38"/>
<evidence type="ECO:0000313" key="1">
    <source>
        <dbReference type="Ensembl" id="ENSVURP00010014265.1"/>
    </source>
</evidence>
<sequence length="369" mass="42447">MSSLSSSELGGDSDDSELAAEFWEVKLPDVVPLDDLKAIEKTQAAEVIQRAWFSHMDKMIFQLLKHTICAAENCVTHEILKKVCPSEAALVRDPSVQCKVRFRFGGKNFPPFIVFKIFLHTGGHGNKYFSGKNTLRPSSEAVVDACKLMGNRKYYDQIIQDQLQFQKYKVADEVDVVTMKDYMHFTSFLDETPAYLGGKSNCWRRLSLENFPKTMIMYDIMDYATSGTLSDRLQKELKYLLQKPKSKEMQHDQLRIVSQIRTSPSPSSLSVSSLQQYYQQLAKPKHSGRRSKQARMKIAKMRRAYKKEQEKNMEEPNTQKTNEKNQHRIVIITPSYEILGVNSPPSDDELEQEAKELFTWTKELCLDNS</sequence>
<dbReference type="STRING" id="29139.ENSVURP00010014265"/>
<proteinExistence type="predicted"/>
<reference evidence="2" key="1">
    <citation type="submission" date="2018-12" db="EMBL/GenBank/DDBJ databases">
        <authorList>
            <person name="Yazar S."/>
        </authorList>
    </citation>
    <scope>NUCLEOTIDE SEQUENCE [LARGE SCALE GENOMIC DNA]</scope>
</reference>
<dbReference type="PANTHER" id="PTHR33504:SF1">
    <property type="entry name" value="FAMILY WITH SEQUENCE SIMILARITY 90, MEMBER A1B"/>
    <property type="match status" value="1"/>
</dbReference>
<name>A0A4X2KY38_VOMUR</name>
<dbReference type="GeneID" id="114030598"/>
<keyword evidence="2" id="KW-1185">Reference proteome</keyword>
<dbReference type="GeneTree" id="ENSGT00510000048637"/>
<dbReference type="CTD" id="103183587"/>
<dbReference type="Proteomes" id="UP000314987">
    <property type="component" value="Unassembled WGS sequence"/>
</dbReference>
<dbReference type="OrthoDB" id="10006090at2759"/>
<accession>A0A4X2KY38</accession>
<organism evidence="1 2">
    <name type="scientific">Vombatus ursinus</name>
    <name type="common">Common wombat</name>
    <dbReference type="NCBI Taxonomy" id="29139"/>
    <lineage>
        <taxon>Eukaryota</taxon>
        <taxon>Metazoa</taxon>
        <taxon>Chordata</taxon>
        <taxon>Craniata</taxon>
        <taxon>Vertebrata</taxon>
        <taxon>Euteleostomi</taxon>
        <taxon>Mammalia</taxon>
        <taxon>Metatheria</taxon>
        <taxon>Diprotodontia</taxon>
        <taxon>Vombatidae</taxon>
        <taxon>Vombatus</taxon>
    </lineage>
</organism>
<dbReference type="RefSeq" id="XP_027701261.1">
    <property type="nucleotide sequence ID" value="XM_027845460.1"/>
</dbReference>
<evidence type="ECO:0000313" key="2">
    <source>
        <dbReference type="Proteomes" id="UP000314987"/>
    </source>
</evidence>